<name>A0A1I5W627_9BACI</name>
<dbReference type="InterPro" id="IPR016176">
    <property type="entry name" value="Cbl-dep_enz_cat"/>
</dbReference>
<dbReference type="InterPro" id="IPR006099">
    <property type="entry name" value="MeMalonylCoA_mutase_a/b_cat"/>
</dbReference>
<dbReference type="SUPFAM" id="SSF51703">
    <property type="entry name" value="Cobalamin (vitamin B12)-dependent enzymes"/>
    <property type="match status" value="1"/>
</dbReference>
<reference evidence="2 3" key="1">
    <citation type="submission" date="2016-10" db="EMBL/GenBank/DDBJ databases">
        <authorList>
            <person name="Varghese N."/>
            <person name="Submissions S."/>
        </authorList>
    </citation>
    <scope>NUCLEOTIDE SEQUENCE [LARGE SCALE GENOMIC DNA]</scope>
    <source>
        <strain evidence="2 3">DSM 13796</strain>
    </source>
</reference>
<dbReference type="EMBL" id="FOXX01000001">
    <property type="protein sequence ID" value="SFQ15198.1"/>
    <property type="molecule type" value="Genomic_DNA"/>
</dbReference>
<gene>
    <name evidence="2" type="ORF">SAMN02745910_00415</name>
</gene>
<evidence type="ECO:0000313" key="3">
    <source>
        <dbReference type="Proteomes" id="UP000182762"/>
    </source>
</evidence>
<feature type="domain" description="Methylmalonyl-CoA mutase alpha/beta chain catalytic" evidence="1">
    <location>
        <begin position="124"/>
        <end position="413"/>
    </location>
</feature>
<protein>
    <submittedName>
        <fullName evidence="2">Methylmalonyl-CoA mutase</fullName>
    </submittedName>
</protein>
<dbReference type="Gene3D" id="3.20.20.240">
    <property type="entry name" value="Methylmalonyl-CoA mutase"/>
    <property type="match status" value="1"/>
</dbReference>
<sequence length="561" mass="64124">MKQNESVLESAWLSLAKKTLKDREWESICSQTLDSIKIEPLYWKGVDPSLFTRTHRSSPYSEQPWRIALIPEDFSSYQRDGEEARFLYLHENIKASPYLENIIKKDSYFFIKQSSLNLASFLQKYASLQMKGIIGSDPLGEYYASASFSLEKAYDELLPLFYIDKEESRKLLIVDASTYENDGATATQQLASAIAVACDYIDAFAKRGISPEQTAKKIAFTFSISNEFFQEIAKIRAFRALWIHLLECFHIPNPTSILPHIHAKTSSRNKTAYMTYTNLLRTTTESLSALLGGVDSLYIEPYERNSPLGVRMALNLHHIIYYETGISYVLDGGGGSYYLENLTTEFAEKAWIHFQAIEKDGGMANTLEKGTWQRKIAIIHEKEQREIQKGNIAIVGTTEYISETENPPLFISNENRRAFPYEKLRSRILATLPSSKRNITLLLLHKEQEEIGFFSRIFTSVGFTVQESTVLSTVEDLKSFLKEDFSSFYILCGKNELYKQFDLPSLFQFDKRIVFAVDEAPRKSSIFLCKEEDILSKVALFIETLKGDEACTKDLPSKNRS</sequence>
<dbReference type="Proteomes" id="UP000182762">
    <property type="component" value="Unassembled WGS sequence"/>
</dbReference>
<evidence type="ECO:0000313" key="2">
    <source>
        <dbReference type="EMBL" id="SFQ15198.1"/>
    </source>
</evidence>
<dbReference type="PANTHER" id="PTHR48101">
    <property type="entry name" value="METHYLMALONYL-COA MUTASE, MITOCHONDRIAL-RELATED"/>
    <property type="match status" value="1"/>
</dbReference>
<organism evidence="2 3">
    <name type="scientific">Priestia endophytica DSM 13796</name>
    <dbReference type="NCBI Taxonomy" id="1121089"/>
    <lineage>
        <taxon>Bacteria</taxon>
        <taxon>Bacillati</taxon>
        <taxon>Bacillota</taxon>
        <taxon>Bacilli</taxon>
        <taxon>Bacillales</taxon>
        <taxon>Bacillaceae</taxon>
        <taxon>Priestia</taxon>
    </lineage>
</organism>
<dbReference type="GeneID" id="93709188"/>
<accession>A0A1I5W627</accession>
<dbReference type="PANTHER" id="PTHR48101:SF1">
    <property type="entry name" value="METHYLMALONYL-COA MUTASE, LARGE SUBUNIT"/>
    <property type="match status" value="1"/>
</dbReference>
<dbReference type="Pfam" id="PF01642">
    <property type="entry name" value="MM_CoA_mutase"/>
    <property type="match status" value="1"/>
</dbReference>
<keyword evidence="3" id="KW-1185">Reference proteome</keyword>
<evidence type="ECO:0000259" key="1">
    <source>
        <dbReference type="Pfam" id="PF01642"/>
    </source>
</evidence>
<proteinExistence type="predicted"/>
<dbReference type="RefSeq" id="WP_061801921.1">
    <property type="nucleotide sequence ID" value="NZ_FOXX01000001.1"/>
</dbReference>
<comment type="caution">
    <text evidence="2">The sequence shown here is derived from an EMBL/GenBank/DDBJ whole genome shotgun (WGS) entry which is preliminary data.</text>
</comment>